<name>A0ABD1LWD2_9FABA</name>
<evidence type="ECO:0000256" key="1">
    <source>
        <dbReference type="SAM" id="MobiDB-lite"/>
    </source>
</evidence>
<comment type="caution">
    <text evidence="2">The sequence shown here is derived from an EMBL/GenBank/DDBJ whole genome shotgun (WGS) entry which is preliminary data.</text>
</comment>
<feature type="region of interest" description="Disordered" evidence="1">
    <location>
        <begin position="126"/>
        <end position="148"/>
    </location>
</feature>
<proteinExistence type="predicted"/>
<sequence>MSSRPLRSAASSSSTRSTSLALPSALSSPTSLSKTTVMAWFDCALELVRQFGSSGLVLLDNAYGALEFFTQKKHFEGYFPAIVRCRQRRESKSKEASVKGVFEMVKLMEHVYKNIGKHVVVVMEEAEKEGKEAEESRKEDEKKEEGGA</sequence>
<protein>
    <submittedName>
        <fullName evidence="2">Uncharacterized protein</fullName>
    </submittedName>
</protein>
<keyword evidence="3" id="KW-1185">Reference proteome</keyword>
<dbReference type="EMBL" id="JBGMDY010000007">
    <property type="protein sequence ID" value="KAL2327840.1"/>
    <property type="molecule type" value="Genomic_DNA"/>
</dbReference>
<evidence type="ECO:0000313" key="2">
    <source>
        <dbReference type="EMBL" id="KAL2327840.1"/>
    </source>
</evidence>
<accession>A0ABD1LWD2</accession>
<feature type="compositionally biased region" description="Basic and acidic residues" evidence="1">
    <location>
        <begin position="128"/>
        <end position="148"/>
    </location>
</feature>
<gene>
    <name evidence="2" type="ORF">Fmac_021267</name>
</gene>
<dbReference type="AlphaFoldDB" id="A0ABD1LWD2"/>
<organism evidence="2 3">
    <name type="scientific">Flemingia macrophylla</name>
    <dbReference type="NCBI Taxonomy" id="520843"/>
    <lineage>
        <taxon>Eukaryota</taxon>
        <taxon>Viridiplantae</taxon>
        <taxon>Streptophyta</taxon>
        <taxon>Embryophyta</taxon>
        <taxon>Tracheophyta</taxon>
        <taxon>Spermatophyta</taxon>
        <taxon>Magnoliopsida</taxon>
        <taxon>eudicotyledons</taxon>
        <taxon>Gunneridae</taxon>
        <taxon>Pentapetalae</taxon>
        <taxon>rosids</taxon>
        <taxon>fabids</taxon>
        <taxon>Fabales</taxon>
        <taxon>Fabaceae</taxon>
        <taxon>Papilionoideae</taxon>
        <taxon>50 kb inversion clade</taxon>
        <taxon>NPAAA clade</taxon>
        <taxon>indigoferoid/millettioid clade</taxon>
        <taxon>Phaseoleae</taxon>
        <taxon>Flemingia</taxon>
    </lineage>
</organism>
<dbReference type="Proteomes" id="UP001603857">
    <property type="component" value="Unassembled WGS sequence"/>
</dbReference>
<reference evidence="2 3" key="1">
    <citation type="submission" date="2024-08" db="EMBL/GenBank/DDBJ databases">
        <title>Insights into the chromosomal genome structure of Flemingia macrophylla.</title>
        <authorList>
            <person name="Ding Y."/>
            <person name="Zhao Y."/>
            <person name="Bi W."/>
            <person name="Wu M."/>
            <person name="Zhao G."/>
            <person name="Gong Y."/>
            <person name="Li W."/>
            <person name="Zhang P."/>
        </authorList>
    </citation>
    <scope>NUCLEOTIDE SEQUENCE [LARGE SCALE GENOMIC DNA]</scope>
    <source>
        <strain evidence="2">DYQJB</strain>
        <tissue evidence="2">Leaf</tissue>
    </source>
</reference>
<evidence type="ECO:0000313" key="3">
    <source>
        <dbReference type="Proteomes" id="UP001603857"/>
    </source>
</evidence>